<accession>A0AAV1D229</accession>
<dbReference type="GO" id="GO:0009062">
    <property type="term" value="P:fatty acid catabolic process"/>
    <property type="evidence" value="ECO:0007669"/>
    <property type="project" value="TreeGrafter"/>
</dbReference>
<dbReference type="SUPFAM" id="SSF51206">
    <property type="entry name" value="cAMP-binding domain-like"/>
    <property type="match status" value="1"/>
</dbReference>
<comment type="subcellular location">
    <subcellularLocation>
        <location evidence="1">Peroxisome matrix</location>
    </subcellularLocation>
</comment>
<comment type="pathway">
    <text evidence="2">Lipid metabolism; fatty acid metabolism.</text>
</comment>
<dbReference type="SUPFAM" id="SSF117281">
    <property type="entry name" value="Kelch motif"/>
    <property type="match status" value="1"/>
</dbReference>
<dbReference type="SMART" id="SM00256">
    <property type="entry name" value="FBOX"/>
    <property type="match status" value="1"/>
</dbReference>
<dbReference type="AlphaFoldDB" id="A0AAV1D229"/>
<dbReference type="FunFam" id="2.40.160.210:FF:000003">
    <property type="entry name" value="Acyl-CoA thioesterase II"/>
    <property type="match status" value="1"/>
</dbReference>
<keyword evidence="5" id="KW-0378">Hydrolase</keyword>
<dbReference type="CDD" id="cd00038">
    <property type="entry name" value="CAP_ED"/>
    <property type="match status" value="1"/>
</dbReference>
<dbReference type="InterPro" id="IPR003703">
    <property type="entry name" value="Acyl_CoA_thio"/>
</dbReference>
<dbReference type="FunFam" id="2.60.120.10:FF:000109">
    <property type="entry name" value="Acyl-CoA thioesterase II"/>
    <property type="match status" value="1"/>
</dbReference>
<evidence type="ECO:0000256" key="7">
    <source>
        <dbReference type="ARBA" id="ARBA00035880"/>
    </source>
</evidence>
<dbReference type="InterPro" id="IPR049449">
    <property type="entry name" value="TesB_ACOT8-like_N"/>
</dbReference>
<dbReference type="PANTHER" id="PTHR11066">
    <property type="entry name" value="ACYL-COA THIOESTERASE"/>
    <property type="match status" value="1"/>
</dbReference>
<feature type="domain" description="Cyclic nucleotide-binding" evidence="9">
    <location>
        <begin position="15"/>
        <end position="84"/>
    </location>
</feature>
<evidence type="ECO:0000256" key="3">
    <source>
        <dbReference type="ARBA" id="ARBA00006538"/>
    </source>
</evidence>
<dbReference type="PANTHER" id="PTHR11066:SF34">
    <property type="entry name" value="ACYL-COENZYME A THIOESTERASE 8"/>
    <property type="match status" value="1"/>
</dbReference>
<evidence type="ECO:0000256" key="6">
    <source>
        <dbReference type="ARBA" id="ARBA00023098"/>
    </source>
</evidence>
<dbReference type="InterPro" id="IPR042171">
    <property type="entry name" value="Acyl-CoA_hotdog"/>
</dbReference>
<dbReference type="CDD" id="cd03445">
    <property type="entry name" value="Thioesterase_II_repeat2"/>
    <property type="match status" value="1"/>
</dbReference>
<keyword evidence="11" id="KW-1185">Reference proteome</keyword>
<dbReference type="InterPro" id="IPR036047">
    <property type="entry name" value="F-box-like_dom_sf"/>
</dbReference>
<dbReference type="PROSITE" id="PS50042">
    <property type="entry name" value="CNMP_BINDING_3"/>
    <property type="match status" value="1"/>
</dbReference>
<dbReference type="InterPro" id="IPR006652">
    <property type="entry name" value="Kelch_1"/>
</dbReference>
<dbReference type="InterPro" id="IPR018490">
    <property type="entry name" value="cNMP-bd_dom_sf"/>
</dbReference>
<organism evidence="10 11">
    <name type="scientific">Oldenlandia corymbosa var. corymbosa</name>
    <dbReference type="NCBI Taxonomy" id="529605"/>
    <lineage>
        <taxon>Eukaryota</taxon>
        <taxon>Viridiplantae</taxon>
        <taxon>Streptophyta</taxon>
        <taxon>Embryophyta</taxon>
        <taxon>Tracheophyta</taxon>
        <taxon>Spermatophyta</taxon>
        <taxon>Magnoliopsida</taxon>
        <taxon>eudicotyledons</taxon>
        <taxon>Gunneridae</taxon>
        <taxon>Pentapetalae</taxon>
        <taxon>asterids</taxon>
        <taxon>lamiids</taxon>
        <taxon>Gentianales</taxon>
        <taxon>Rubiaceae</taxon>
        <taxon>Rubioideae</taxon>
        <taxon>Spermacoceae</taxon>
        <taxon>Hedyotis-Oldenlandia complex</taxon>
        <taxon>Oldenlandia</taxon>
    </lineage>
</organism>
<evidence type="ECO:0000256" key="1">
    <source>
        <dbReference type="ARBA" id="ARBA00004253"/>
    </source>
</evidence>
<dbReference type="InterPro" id="IPR025652">
    <property type="entry name" value="TesB_C"/>
</dbReference>
<evidence type="ECO:0000313" key="11">
    <source>
        <dbReference type="Proteomes" id="UP001161247"/>
    </source>
</evidence>
<dbReference type="SUPFAM" id="SSF81383">
    <property type="entry name" value="F-box domain"/>
    <property type="match status" value="1"/>
</dbReference>
<dbReference type="InterPro" id="IPR018488">
    <property type="entry name" value="cNMP-bd_CS"/>
</dbReference>
<dbReference type="GO" id="GO:0005782">
    <property type="term" value="C:peroxisomal matrix"/>
    <property type="evidence" value="ECO:0007669"/>
    <property type="project" value="UniProtKB-SubCell"/>
</dbReference>
<comment type="similarity">
    <text evidence="3">Belongs to the C/M/P thioester hydrolase family.</text>
</comment>
<evidence type="ECO:0000256" key="4">
    <source>
        <dbReference type="ARBA" id="ARBA00011881"/>
    </source>
</evidence>
<gene>
    <name evidence="10" type="ORF">OLC1_LOCUS11331</name>
</gene>
<dbReference type="EMBL" id="OX459121">
    <property type="protein sequence ID" value="CAI9101827.1"/>
    <property type="molecule type" value="Genomic_DNA"/>
</dbReference>
<dbReference type="InterPro" id="IPR014710">
    <property type="entry name" value="RmlC-like_jellyroll"/>
</dbReference>
<evidence type="ECO:0000313" key="10">
    <source>
        <dbReference type="EMBL" id="CAI9101827.1"/>
    </source>
</evidence>
<dbReference type="CDD" id="cd22152">
    <property type="entry name" value="F-box_AtAFR-like"/>
    <property type="match status" value="1"/>
</dbReference>
<reference evidence="10" key="1">
    <citation type="submission" date="2023-03" db="EMBL/GenBank/DDBJ databases">
        <authorList>
            <person name="Julca I."/>
        </authorList>
    </citation>
    <scope>NUCLEOTIDE SEQUENCE</scope>
</reference>
<dbReference type="InterPro" id="IPR000595">
    <property type="entry name" value="cNMP-bd_dom"/>
</dbReference>
<dbReference type="Pfam" id="PF02551">
    <property type="entry name" value="Acyl_CoA_thio"/>
    <property type="match status" value="1"/>
</dbReference>
<dbReference type="InterPro" id="IPR001810">
    <property type="entry name" value="F-box_dom"/>
</dbReference>
<dbReference type="Proteomes" id="UP001161247">
    <property type="component" value="Chromosome 4"/>
</dbReference>
<dbReference type="GO" id="GO:0006637">
    <property type="term" value="P:acyl-CoA metabolic process"/>
    <property type="evidence" value="ECO:0007669"/>
    <property type="project" value="InterPro"/>
</dbReference>
<dbReference type="Gene3D" id="2.120.10.80">
    <property type="entry name" value="Kelch-type beta propeller"/>
    <property type="match status" value="1"/>
</dbReference>
<dbReference type="InterPro" id="IPR057499">
    <property type="entry name" value="Kelch_FKB95"/>
</dbReference>
<dbReference type="Pfam" id="PF25210">
    <property type="entry name" value="Kelch_FKB95"/>
    <property type="match status" value="1"/>
</dbReference>
<dbReference type="Pfam" id="PF00646">
    <property type="entry name" value="F-box"/>
    <property type="match status" value="1"/>
</dbReference>
<name>A0AAV1D229_OLDCO</name>
<evidence type="ECO:0000256" key="8">
    <source>
        <dbReference type="ARBA" id="ARBA00038894"/>
    </source>
</evidence>
<dbReference type="SMART" id="SM00612">
    <property type="entry name" value="Kelch"/>
    <property type="match status" value="2"/>
</dbReference>
<proteinExistence type="inferred from homology"/>
<dbReference type="PROSITE" id="PS00888">
    <property type="entry name" value="CNMP_BINDING_1"/>
    <property type="match status" value="1"/>
</dbReference>
<dbReference type="SMART" id="SM00100">
    <property type="entry name" value="cNMP"/>
    <property type="match status" value="1"/>
</dbReference>
<dbReference type="Pfam" id="PF00027">
    <property type="entry name" value="cNMP_binding"/>
    <property type="match status" value="1"/>
</dbReference>
<evidence type="ECO:0000259" key="9">
    <source>
        <dbReference type="PROSITE" id="PS50042"/>
    </source>
</evidence>
<dbReference type="Gene3D" id="2.60.120.10">
    <property type="entry name" value="Jelly Rolls"/>
    <property type="match status" value="1"/>
</dbReference>
<dbReference type="SUPFAM" id="SSF54637">
    <property type="entry name" value="Thioesterase/thiol ester dehydrase-isomerase"/>
    <property type="match status" value="2"/>
</dbReference>
<keyword evidence="6" id="KW-0443">Lipid metabolism</keyword>
<evidence type="ECO:0000256" key="5">
    <source>
        <dbReference type="ARBA" id="ARBA00022801"/>
    </source>
</evidence>
<dbReference type="InterPro" id="IPR015915">
    <property type="entry name" value="Kelch-typ_b-propeller"/>
</dbReference>
<dbReference type="CDD" id="cd03444">
    <property type="entry name" value="Thioesterase_II_repeat1"/>
    <property type="match status" value="1"/>
</dbReference>
<comment type="catalytic activity">
    <reaction evidence="7">
        <text>a fatty acyl-CoA + H2O = a fatty acid + CoA + H(+)</text>
        <dbReference type="Rhea" id="RHEA:16781"/>
        <dbReference type="ChEBI" id="CHEBI:15377"/>
        <dbReference type="ChEBI" id="CHEBI:15378"/>
        <dbReference type="ChEBI" id="CHEBI:28868"/>
        <dbReference type="ChEBI" id="CHEBI:57287"/>
        <dbReference type="ChEBI" id="CHEBI:77636"/>
        <dbReference type="EC" id="3.1.2.20"/>
    </reaction>
</comment>
<protein>
    <recommendedName>
        <fullName evidence="8">acyl-CoA hydrolase</fullName>
        <ecNumber evidence="8">3.1.2.20</ecNumber>
    </recommendedName>
</protein>
<dbReference type="InterPro" id="IPR029069">
    <property type="entry name" value="HotDog_dom_sf"/>
</dbReference>
<dbReference type="Gene3D" id="2.40.160.210">
    <property type="entry name" value="Acyl-CoA thioesterase, double hotdog domain"/>
    <property type="match status" value="1"/>
</dbReference>
<sequence length="774" mass="87686">MDHDSVIEFLGCVPLLQRLPSSSLRKIAQVVTVKHYEPGEYVVREGDPGDGVYIIWDGEAEVSSMHTEDEIHPEFHLQRYDFFGHGTISSNQQAEVVALSKLTCLVLPHEYGNLLQTKSIWNADKGVDNTSFVEQILHLKPLEVNIFQGITLPDAPRFGKVFGGQFIGQALAAASKTVDCLKIVHSLHAYFLLVGDVDMPIIYHVHRVRDGKSFATRRVEAIQKGIVVFTLTASFQKEEEGFNHQDATMPSVPNPDTLLSMEELREKRLTDPRLPRTYRNKVATRKFTPWPIEIRFCRPNTSTNNDKSPPSLNYWFRARGKLSDDQNLHRCVVAYASDLLFLQISLNPHREKGLKTSAVSLDHSIWFHRSFRADDWLLFVIHSPNAHNARGFVTGQMFTQKGEIIIRPEFWYFGSMESDLDASGSSERWSCGIKHCDTEESSLIPGLPDDIAFICLARIPRQYHPVMKCVCVRWKDLADSEEWYSYRKRHDLVEAWIYALGKDKYDQLCCFVLDPSRPSRGWNRISGIPSCCMKRKGMRFEVLGKRLYLLGGSGWSEDTTNEVYCYDAATNSWSPAASLSVARCNFACEAVNDKIYAIGGLGPNSRYLNSLDVYNPKENVWSSHVFPHVLGDVEDSVILNGKIYIRFGSNNAIAYDPSNHTWEHADPELVAGWFGPAAVVDGNFYVLNHNLGNQMMKWVDDRRQWVSVGRFASKKIQPPCQLVSIGKKILIIGKGLNTTVFHTENAWELQTLSSPFRSTTYDIVSDIDCKCVAI</sequence>
<dbReference type="EC" id="3.1.2.20" evidence="8"/>
<dbReference type="NCBIfam" id="TIGR00189">
    <property type="entry name" value="tesB"/>
    <property type="match status" value="1"/>
</dbReference>
<dbReference type="Pfam" id="PF13622">
    <property type="entry name" value="4HBT_3"/>
    <property type="match status" value="1"/>
</dbReference>
<evidence type="ECO:0000256" key="2">
    <source>
        <dbReference type="ARBA" id="ARBA00004872"/>
    </source>
</evidence>
<comment type="subunit">
    <text evidence="4">Homotetramer.</text>
</comment>
<dbReference type="GO" id="GO:0047617">
    <property type="term" value="F:fatty acyl-CoA hydrolase activity"/>
    <property type="evidence" value="ECO:0007669"/>
    <property type="project" value="UniProtKB-EC"/>
</dbReference>